<keyword evidence="2" id="KW-0963">Cytoplasm</keyword>
<proteinExistence type="predicted"/>
<dbReference type="KEGG" id="ccin:107266434"/>
<dbReference type="GO" id="GO:0005737">
    <property type="term" value="C:cytoplasm"/>
    <property type="evidence" value="ECO:0007669"/>
    <property type="project" value="UniProtKB-SubCell"/>
</dbReference>
<reference evidence="9" key="1">
    <citation type="submission" date="2025-08" db="UniProtKB">
        <authorList>
            <consortium name="RefSeq"/>
        </authorList>
    </citation>
    <scope>IDENTIFICATION</scope>
</reference>
<dbReference type="Gene3D" id="2.130.10.10">
    <property type="entry name" value="YVTN repeat-like/Quinoprotein amine dehydrogenase"/>
    <property type="match status" value="1"/>
</dbReference>
<keyword evidence="3 7" id="KW-0853">WD repeat</keyword>
<evidence type="ECO:0000256" key="5">
    <source>
        <dbReference type="ARBA" id="ARBA00059273"/>
    </source>
</evidence>
<dbReference type="PANTHER" id="PTHR19857">
    <property type="entry name" value="MITOCHONDRIAL DIVISION PROTEIN 1-RELATED"/>
    <property type="match status" value="1"/>
</dbReference>
<evidence type="ECO:0000256" key="7">
    <source>
        <dbReference type="PROSITE-ProRule" id="PRU00221"/>
    </source>
</evidence>
<dbReference type="Pfam" id="PF00400">
    <property type="entry name" value="WD40"/>
    <property type="match status" value="4"/>
</dbReference>
<comment type="function">
    <text evidence="5">Plays a role in angiogenesis and cell migration. In smooth muscle cell migration, may act through the RhoA pathway.</text>
</comment>
<dbReference type="PANTHER" id="PTHR19857:SF8">
    <property type="entry name" value="ANGIO-ASSOCIATED MIGRATORY CELL PROTEIN"/>
    <property type="match status" value="1"/>
</dbReference>
<keyword evidence="4" id="KW-0677">Repeat</keyword>
<evidence type="ECO:0000256" key="3">
    <source>
        <dbReference type="ARBA" id="ARBA00022574"/>
    </source>
</evidence>
<dbReference type="AlphaFoldDB" id="A0AAJ7BRA4"/>
<dbReference type="SMART" id="SM00320">
    <property type="entry name" value="WD40"/>
    <property type="match status" value="8"/>
</dbReference>
<feature type="repeat" description="WD" evidence="7">
    <location>
        <begin position="80"/>
        <end position="121"/>
    </location>
</feature>
<protein>
    <recommendedName>
        <fullName evidence="6">Angio-associated migratory cell protein</fullName>
    </recommendedName>
</protein>
<sequence>MKKHMVLLHDVRFPKMLQKDTPPASPSMDEDIDEDGLVYVEDVDEVIEVLSRNDTGIEQENEEEKMEEDQPIRDDAICTFTKHQGSVFCGSLSKDGKLAVTGGEDDKAFVWSTISGETFLECTGYEDSVIFADFNKDDSYLAVADMSGIVKVWKMIDKSLVWEYNMGDAIWLRWHTTANVLFGGSVDGEVYMWKIPSGECKILQGYGQRAETGVLMPDGKRLAIGYEDGSIRIMDLKSSSVSALISSDKGHNACITALDCHSDNKLLISTGVDGKTILSTSHTGKVIGMLQNLRSDTENNEEGSSSVEESKENWVEAAAFCKDPEFPVAATGTLAGEIFIWDISKQVVRHEIQQESGLSKLVWKETTSLLFSAGLDGVLRCFDGRSGRLLQSFLGHTSDILDMYISSDGNSVLTVSDDWTAKIFSISDIKV</sequence>
<dbReference type="InterPro" id="IPR011047">
    <property type="entry name" value="Quinoprotein_ADH-like_sf"/>
</dbReference>
<dbReference type="RefSeq" id="XP_015592394.1">
    <property type="nucleotide sequence ID" value="XM_015736908.2"/>
</dbReference>
<evidence type="ECO:0000256" key="1">
    <source>
        <dbReference type="ARBA" id="ARBA00004496"/>
    </source>
</evidence>
<dbReference type="InterPro" id="IPR051179">
    <property type="entry name" value="WD_repeat_multifunction"/>
</dbReference>
<evidence type="ECO:0000313" key="9">
    <source>
        <dbReference type="RefSeq" id="XP_015592394.1"/>
    </source>
</evidence>
<dbReference type="InterPro" id="IPR001680">
    <property type="entry name" value="WD40_rpt"/>
</dbReference>
<comment type="subcellular location">
    <subcellularLocation>
        <location evidence="1">Cytoplasm</location>
    </subcellularLocation>
</comment>
<keyword evidence="8" id="KW-1185">Reference proteome</keyword>
<evidence type="ECO:0000256" key="6">
    <source>
        <dbReference type="ARBA" id="ARBA00072425"/>
    </source>
</evidence>
<feature type="repeat" description="WD" evidence="7">
    <location>
        <begin position="393"/>
        <end position="431"/>
    </location>
</feature>
<accession>A0AAJ7BRA4</accession>
<evidence type="ECO:0000256" key="4">
    <source>
        <dbReference type="ARBA" id="ARBA00022737"/>
    </source>
</evidence>
<gene>
    <name evidence="9" type="primary">LOC107266434</name>
</gene>
<dbReference type="InterPro" id="IPR015943">
    <property type="entry name" value="WD40/YVTN_repeat-like_dom_sf"/>
</dbReference>
<dbReference type="SUPFAM" id="SSF50998">
    <property type="entry name" value="Quinoprotein alcohol dehydrogenase-like"/>
    <property type="match status" value="1"/>
</dbReference>
<dbReference type="GeneID" id="107266434"/>
<dbReference type="PROSITE" id="PS50082">
    <property type="entry name" value="WD_REPEATS_2"/>
    <property type="match status" value="2"/>
</dbReference>
<evidence type="ECO:0000313" key="8">
    <source>
        <dbReference type="Proteomes" id="UP000694920"/>
    </source>
</evidence>
<name>A0AAJ7BRA4_CEPCN</name>
<organism evidence="8 9">
    <name type="scientific">Cephus cinctus</name>
    <name type="common">Wheat stem sawfly</name>
    <dbReference type="NCBI Taxonomy" id="211228"/>
    <lineage>
        <taxon>Eukaryota</taxon>
        <taxon>Metazoa</taxon>
        <taxon>Ecdysozoa</taxon>
        <taxon>Arthropoda</taxon>
        <taxon>Hexapoda</taxon>
        <taxon>Insecta</taxon>
        <taxon>Pterygota</taxon>
        <taxon>Neoptera</taxon>
        <taxon>Endopterygota</taxon>
        <taxon>Hymenoptera</taxon>
        <taxon>Cephoidea</taxon>
        <taxon>Cephidae</taxon>
        <taxon>Cephus</taxon>
    </lineage>
</organism>
<dbReference type="Proteomes" id="UP000694920">
    <property type="component" value="Unplaced"/>
</dbReference>
<dbReference type="FunFam" id="2.130.10.10:FF:000074">
    <property type="entry name" value="Angio-associated migratory cell protein-like protein"/>
    <property type="match status" value="1"/>
</dbReference>
<dbReference type="PROSITE" id="PS50294">
    <property type="entry name" value="WD_REPEATS_REGION"/>
    <property type="match status" value="1"/>
</dbReference>
<evidence type="ECO:0000256" key="2">
    <source>
        <dbReference type="ARBA" id="ARBA00022490"/>
    </source>
</evidence>